<evidence type="ECO:0000256" key="2">
    <source>
        <dbReference type="ARBA" id="ARBA00005546"/>
    </source>
</evidence>
<dbReference type="EMBL" id="LCWV01000005">
    <property type="protein sequence ID" value="PWI73110.1"/>
    <property type="molecule type" value="Genomic_DNA"/>
</dbReference>
<proteinExistence type="inferred from homology"/>
<comment type="similarity">
    <text evidence="2 8">Belongs to the CGI121/TPRKB family.</text>
</comment>
<dbReference type="InterPro" id="IPR013926">
    <property type="entry name" value="CGI121/TPRKB"/>
</dbReference>
<evidence type="ECO:0000256" key="1">
    <source>
        <dbReference type="ARBA" id="ARBA00004123"/>
    </source>
</evidence>
<protein>
    <recommendedName>
        <fullName evidence="4">EKC/KEOPS complex subunit CGI121</fullName>
    </recommendedName>
    <alternativeName>
        <fullName evidence="3">EKC/KEOPS complex subunit cgi121</fullName>
    </alternativeName>
</protein>
<dbReference type="GO" id="GO:0016301">
    <property type="term" value="F:kinase activity"/>
    <property type="evidence" value="ECO:0007669"/>
    <property type="project" value="UniProtKB-KW"/>
</dbReference>
<sequence>MVVIHKHRRLPSTAPEQSTNYSRIQTRLLKPVRLGENKFKCNGSLVCQATPEKGRFFQARRGAPGKYISVSRTCSRAHDRLGKAGDIACLGLRANAELNLAMCRAVQHQRSNLESSGLAASAAPTWKVGAASPIANPVAECSPSSHRLNFIPSLSPRRARSQPANSIEASPARRRAVHSVMALETVALEHLPASHAVHVALFRDVENAASLHQQLLARNADFEYAFIDASVIISRRQLLSSVFKSSLAAANGALKTPNVHSEIVACLSASNNIADAYRRFGVSPTTRDLLVVKVTFPTESRPEPPSADQIWQHLKDNVQGHAVDVTDENIGAATDLAKVRKYYKLNGLDWLDAIKDDKERRAEMETLVLGGMALRGV</sequence>
<dbReference type="GO" id="GO:0005829">
    <property type="term" value="C:cytosol"/>
    <property type="evidence" value="ECO:0007669"/>
    <property type="project" value="TreeGrafter"/>
</dbReference>
<dbReference type="GO" id="GO:0002949">
    <property type="term" value="P:tRNA threonylcarbamoyladenosine modification"/>
    <property type="evidence" value="ECO:0007669"/>
    <property type="project" value="TreeGrafter"/>
</dbReference>
<evidence type="ECO:0000313" key="9">
    <source>
        <dbReference type="EMBL" id="PWI73110.1"/>
    </source>
</evidence>
<evidence type="ECO:0000256" key="6">
    <source>
        <dbReference type="ARBA" id="ARBA00023242"/>
    </source>
</evidence>
<dbReference type="PANTHER" id="PTHR15840">
    <property type="entry name" value="CGI-121 FAMILY MEMBER"/>
    <property type="match status" value="1"/>
</dbReference>
<comment type="subcellular location">
    <subcellularLocation>
        <location evidence="1">Nucleus</location>
    </subcellularLocation>
</comment>
<dbReference type="Pfam" id="PF08617">
    <property type="entry name" value="CGI-121"/>
    <property type="match status" value="1"/>
</dbReference>
<dbReference type="InterPro" id="IPR036504">
    <property type="entry name" value="CGI121/TPRKB_sf"/>
</dbReference>
<reference evidence="9 10" key="1">
    <citation type="journal article" date="2016" name="Front. Microbiol.">
        <title>Genome and transcriptome sequences reveal the specific parasitism of the nematophagous Purpureocillium lilacinum 36-1.</title>
        <authorList>
            <person name="Xie J."/>
            <person name="Li S."/>
            <person name="Mo C."/>
            <person name="Xiao X."/>
            <person name="Peng D."/>
            <person name="Wang G."/>
            <person name="Xiao Y."/>
        </authorList>
    </citation>
    <scope>NUCLEOTIDE SEQUENCE [LARGE SCALE GENOMIC DNA]</scope>
    <source>
        <strain evidence="9 10">36-1</strain>
    </source>
</reference>
<keyword evidence="9" id="KW-0418">Kinase</keyword>
<evidence type="ECO:0000313" key="10">
    <source>
        <dbReference type="Proteomes" id="UP000245956"/>
    </source>
</evidence>
<dbReference type="GO" id="GO:0000408">
    <property type="term" value="C:EKC/KEOPS complex"/>
    <property type="evidence" value="ECO:0007669"/>
    <property type="project" value="TreeGrafter"/>
</dbReference>
<evidence type="ECO:0000256" key="3">
    <source>
        <dbReference type="ARBA" id="ARBA00015316"/>
    </source>
</evidence>
<dbReference type="PANTHER" id="PTHR15840:SF10">
    <property type="entry name" value="EKC_KEOPS COMPLEX SUBUNIT TPRKB"/>
    <property type="match status" value="1"/>
</dbReference>
<dbReference type="GO" id="GO:0005634">
    <property type="term" value="C:nucleus"/>
    <property type="evidence" value="ECO:0007669"/>
    <property type="project" value="UniProtKB-SubCell"/>
</dbReference>
<keyword evidence="9" id="KW-0808">Transferase</keyword>
<dbReference type="AlphaFoldDB" id="A0A2U3EF80"/>
<dbReference type="Proteomes" id="UP000245956">
    <property type="component" value="Unassembled WGS sequence"/>
</dbReference>
<evidence type="ECO:0000256" key="7">
    <source>
        <dbReference type="ARBA" id="ARBA00025043"/>
    </source>
</evidence>
<comment type="function">
    <text evidence="7">Component of the EKC/KEOPS complex that is required for the formation of a threonylcarbamoyl group on adenosine at position 37 (t(6)A37) in tRNAs that read codons beginning with adenine. The complex is probably involved in the transfer of the threonylcarbamoyl moiety of threonylcarbamoyl-AMP (TC-AMP) to the N6 group of A37. CGI121 acts as an allosteric effector that regulates the t(6)A activity of the complex. The EKC/KEOPS complex also promotes both telomere uncapping and telomere elongation. The complex is required for efficient recruitment of transcriptional coactivators. CGI121 is not required for tRNA modification.</text>
</comment>
<dbReference type="Gene3D" id="3.30.2380.10">
    <property type="entry name" value="CGI121/TPRKB"/>
    <property type="match status" value="1"/>
</dbReference>
<organism evidence="9 10">
    <name type="scientific">Purpureocillium lilacinum</name>
    <name type="common">Paecilomyces lilacinus</name>
    <dbReference type="NCBI Taxonomy" id="33203"/>
    <lineage>
        <taxon>Eukaryota</taxon>
        <taxon>Fungi</taxon>
        <taxon>Dikarya</taxon>
        <taxon>Ascomycota</taxon>
        <taxon>Pezizomycotina</taxon>
        <taxon>Sordariomycetes</taxon>
        <taxon>Hypocreomycetidae</taxon>
        <taxon>Hypocreales</taxon>
        <taxon>Ophiocordycipitaceae</taxon>
        <taxon>Purpureocillium</taxon>
    </lineage>
</organism>
<keyword evidence="5" id="KW-0819">tRNA processing</keyword>
<evidence type="ECO:0000256" key="5">
    <source>
        <dbReference type="ARBA" id="ARBA00022694"/>
    </source>
</evidence>
<keyword evidence="6 8" id="KW-0539">Nucleus</keyword>
<accession>A0A2U3EF80</accession>
<evidence type="ECO:0000256" key="8">
    <source>
        <dbReference type="RuleBase" id="RU004398"/>
    </source>
</evidence>
<gene>
    <name evidence="9" type="ORF">PCL_10125</name>
</gene>
<comment type="caution">
    <text evidence="9">The sequence shown here is derived from an EMBL/GenBank/DDBJ whole genome shotgun (WGS) entry which is preliminary data.</text>
</comment>
<dbReference type="SUPFAM" id="SSF143870">
    <property type="entry name" value="PF0523-like"/>
    <property type="match status" value="1"/>
</dbReference>
<evidence type="ECO:0000256" key="4">
    <source>
        <dbReference type="ARBA" id="ARBA00016009"/>
    </source>
</evidence>
<name>A0A2U3EF80_PURLI</name>